<protein>
    <submittedName>
        <fullName evidence="1 3">Uncharacterized protein</fullName>
    </submittedName>
</protein>
<gene>
    <name evidence="1" type="ORF">BPAG_LOCUS6631</name>
</gene>
<reference evidence="3" key="1">
    <citation type="submission" date="2017-02" db="UniProtKB">
        <authorList>
            <consortium name="WormBaseParasite"/>
        </authorList>
    </citation>
    <scope>IDENTIFICATION</scope>
</reference>
<keyword evidence="2" id="KW-1185">Reference proteome</keyword>
<proteinExistence type="predicted"/>
<organism evidence="3">
    <name type="scientific">Brugia pahangi</name>
    <name type="common">Filarial nematode worm</name>
    <dbReference type="NCBI Taxonomy" id="6280"/>
    <lineage>
        <taxon>Eukaryota</taxon>
        <taxon>Metazoa</taxon>
        <taxon>Ecdysozoa</taxon>
        <taxon>Nematoda</taxon>
        <taxon>Chromadorea</taxon>
        <taxon>Rhabditida</taxon>
        <taxon>Spirurina</taxon>
        <taxon>Spiruromorpha</taxon>
        <taxon>Filarioidea</taxon>
        <taxon>Onchocercidae</taxon>
        <taxon>Brugia</taxon>
    </lineage>
</organism>
<evidence type="ECO:0000313" key="3">
    <source>
        <dbReference type="WBParaSite" id="BPAG_0000666901-mRNA-1"/>
    </source>
</evidence>
<dbReference type="EMBL" id="UZAD01006310">
    <property type="protein sequence ID" value="VDN87817.1"/>
    <property type="molecule type" value="Genomic_DNA"/>
</dbReference>
<dbReference type="WBParaSite" id="BPAG_0000666901-mRNA-1">
    <property type="protein sequence ID" value="BPAG_0000666901-mRNA-1"/>
    <property type="gene ID" value="BPAG_0000666901"/>
</dbReference>
<name>A0A0N4TEN1_BRUPA</name>
<reference evidence="1 2" key="2">
    <citation type="submission" date="2018-11" db="EMBL/GenBank/DDBJ databases">
        <authorList>
            <consortium name="Pathogen Informatics"/>
        </authorList>
    </citation>
    <scope>NUCLEOTIDE SEQUENCE [LARGE SCALE GENOMIC DNA]</scope>
</reference>
<dbReference type="AlphaFoldDB" id="A0A0N4TEN1"/>
<evidence type="ECO:0000313" key="1">
    <source>
        <dbReference type="EMBL" id="VDN87817.1"/>
    </source>
</evidence>
<accession>A0A0N4TEN1</accession>
<sequence length="51" mass="6205">MVLLELFNYKYLSEQQMKGFDKYKYCSVDSSPLSKYVSHPFWNWIVQVNYS</sequence>
<dbReference type="STRING" id="6280.A0A0N4TEN1"/>
<evidence type="ECO:0000313" key="2">
    <source>
        <dbReference type="Proteomes" id="UP000278627"/>
    </source>
</evidence>
<dbReference type="Proteomes" id="UP000278627">
    <property type="component" value="Unassembled WGS sequence"/>
</dbReference>